<feature type="non-terminal residue" evidence="3">
    <location>
        <position position="1"/>
    </location>
</feature>
<dbReference type="SUPFAM" id="SSF51735">
    <property type="entry name" value="NAD(P)-binding Rossmann-fold domains"/>
    <property type="match status" value="1"/>
</dbReference>
<dbReference type="PANTHER" id="PTHR48107:SF7">
    <property type="entry name" value="RE15974P"/>
    <property type="match status" value="1"/>
</dbReference>
<proteinExistence type="inferred from homology"/>
<dbReference type="Pfam" id="PF00106">
    <property type="entry name" value="adh_short"/>
    <property type="match status" value="1"/>
</dbReference>
<gene>
    <name evidence="3" type="primary">SDR1_17</name>
    <name evidence="3" type="ORF">g.56791</name>
</gene>
<dbReference type="EMBL" id="GDJX01000448">
    <property type="protein sequence ID" value="JAT67488.1"/>
    <property type="molecule type" value="Transcribed_RNA"/>
</dbReference>
<accession>A0A1D1ZKQ8</accession>
<comment type="similarity">
    <text evidence="1">Belongs to the short-chain dehydrogenases/reductases (SDR) family.</text>
</comment>
<name>A0A1D1ZKQ8_9ARAE</name>
<dbReference type="InterPro" id="IPR036291">
    <property type="entry name" value="NAD(P)-bd_dom_sf"/>
</dbReference>
<evidence type="ECO:0000256" key="1">
    <source>
        <dbReference type="ARBA" id="ARBA00006484"/>
    </source>
</evidence>
<evidence type="ECO:0000313" key="3">
    <source>
        <dbReference type="EMBL" id="JAT67488.1"/>
    </source>
</evidence>
<evidence type="ECO:0000256" key="2">
    <source>
        <dbReference type="ARBA" id="ARBA00023002"/>
    </source>
</evidence>
<dbReference type="AlphaFoldDB" id="A0A1D1ZKQ8"/>
<dbReference type="PANTHER" id="PTHR48107">
    <property type="entry name" value="NADPH-DEPENDENT ALDEHYDE REDUCTASE-LIKE PROTEIN, CHLOROPLASTIC-RELATED"/>
    <property type="match status" value="1"/>
</dbReference>
<dbReference type="GO" id="GO:0016614">
    <property type="term" value="F:oxidoreductase activity, acting on CH-OH group of donors"/>
    <property type="evidence" value="ECO:0007669"/>
    <property type="project" value="UniProtKB-ARBA"/>
</dbReference>
<keyword evidence="2" id="KW-0560">Oxidoreductase</keyword>
<feature type="non-terminal residue" evidence="3">
    <location>
        <position position="119"/>
    </location>
</feature>
<organism evidence="3">
    <name type="scientific">Anthurium amnicola</name>
    <dbReference type="NCBI Taxonomy" id="1678845"/>
    <lineage>
        <taxon>Eukaryota</taxon>
        <taxon>Viridiplantae</taxon>
        <taxon>Streptophyta</taxon>
        <taxon>Embryophyta</taxon>
        <taxon>Tracheophyta</taxon>
        <taxon>Spermatophyta</taxon>
        <taxon>Magnoliopsida</taxon>
        <taxon>Liliopsida</taxon>
        <taxon>Araceae</taxon>
        <taxon>Pothoideae</taxon>
        <taxon>Potheae</taxon>
        <taxon>Anthurium</taxon>
    </lineage>
</organism>
<dbReference type="PRINTS" id="PR00081">
    <property type="entry name" value="GDHRDH"/>
</dbReference>
<protein>
    <submittedName>
        <fullName evidence="3">Short-chain type dehydrogenase/reductase</fullName>
    </submittedName>
</protein>
<dbReference type="InterPro" id="IPR002347">
    <property type="entry name" value="SDR_fam"/>
</dbReference>
<sequence>KLKKKCFSKQAPLWKLLLTPAGLRLPVTYFTFSLPLFSIASMAEPSSAAALPLQGRVAIVTGASRGIGRAIAAHLASLGAHLVVNYVSSSAQADLLVSDLNASSPPPSSASSPPRPRAI</sequence>
<dbReference type="Gene3D" id="3.40.50.720">
    <property type="entry name" value="NAD(P)-binding Rossmann-like Domain"/>
    <property type="match status" value="1"/>
</dbReference>
<reference evidence="3" key="1">
    <citation type="submission" date="2015-07" db="EMBL/GenBank/DDBJ databases">
        <title>Transcriptome Assembly of Anthurium amnicola.</title>
        <authorList>
            <person name="Suzuki J."/>
        </authorList>
    </citation>
    <scope>NUCLEOTIDE SEQUENCE</scope>
</reference>